<dbReference type="InterPro" id="IPR000073">
    <property type="entry name" value="AB_hydrolase_1"/>
</dbReference>
<dbReference type="OrthoDB" id="9765872at2"/>
<evidence type="ECO:0000313" key="2">
    <source>
        <dbReference type="EMBL" id="PSB20121.1"/>
    </source>
</evidence>
<organism evidence="2 3">
    <name type="scientific">Phormidesmis priestleyi ULC007</name>
    <dbReference type="NCBI Taxonomy" id="1920490"/>
    <lineage>
        <taxon>Bacteria</taxon>
        <taxon>Bacillati</taxon>
        <taxon>Cyanobacteriota</taxon>
        <taxon>Cyanophyceae</taxon>
        <taxon>Leptolyngbyales</taxon>
        <taxon>Leptolyngbyaceae</taxon>
        <taxon>Phormidesmis</taxon>
    </lineage>
</organism>
<dbReference type="RefSeq" id="WP_073070824.1">
    <property type="nucleotide sequence ID" value="NZ_MPPI01000009.1"/>
</dbReference>
<dbReference type="SUPFAM" id="SSF53474">
    <property type="entry name" value="alpha/beta-Hydrolases"/>
    <property type="match status" value="1"/>
</dbReference>
<protein>
    <submittedName>
        <fullName evidence="2">Lipase</fullName>
    </submittedName>
</protein>
<gene>
    <name evidence="2" type="ORF">C7B65_08690</name>
</gene>
<proteinExistence type="predicted"/>
<dbReference type="Gene3D" id="3.40.50.1820">
    <property type="entry name" value="alpha/beta hydrolase"/>
    <property type="match status" value="1"/>
</dbReference>
<name>A0A2T1DI65_9CYAN</name>
<dbReference type="PANTHER" id="PTHR37946:SF1">
    <property type="entry name" value="SLL1969 PROTEIN"/>
    <property type="match status" value="1"/>
</dbReference>
<reference evidence="2 3" key="1">
    <citation type="submission" date="2018-02" db="EMBL/GenBank/DDBJ databases">
        <authorList>
            <person name="Cohen D.B."/>
            <person name="Kent A.D."/>
        </authorList>
    </citation>
    <scope>NUCLEOTIDE SEQUENCE [LARGE SCALE GENOMIC DNA]</scope>
    <source>
        <strain evidence="2 3">ULC007</strain>
    </source>
</reference>
<dbReference type="InterPro" id="IPR029058">
    <property type="entry name" value="AB_hydrolase_fold"/>
</dbReference>
<keyword evidence="3" id="KW-1185">Reference proteome</keyword>
<dbReference type="EMBL" id="PVWG01000007">
    <property type="protein sequence ID" value="PSB20121.1"/>
    <property type="molecule type" value="Genomic_DNA"/>
</dbReference>
<dbReference type="PANTHER" id="PTHR37946">
    <property type="entry name" value="SLL1969 PROTEIN"/>
    <property type="match status" value="1"/>
</dbReference>
<reference evidence="2 3" key="2">
    <citation type="submission" date="2018-03" db="EMBL/GenBank/DDBJ databases">
        <title>The ancient ancestry and fast evolution of plastids.</title>
        <authorList>
            <person name="Moore K.R."/>
            <person name="Magnabosco C."/>
            <person name="Momper L."/>
            <person name="Gold D.A."/>
            <person name="Bosak T."/>
            <person name="Fournier G.P."/>
        </authorList>
    </citation>
    <scope>NUCLEOTIDE SEQUENCE [LARGE SCALE GENOMIC DNA]</scope>
    <source>
        <strain evidence="2 3">ULC007</strain>
    </source>
</reference>
<dbReference type="AlphaFoldDB" id="A0A2T1DI65"/>
<evidence type="ECO:0000259" key="1">
    <source>
        <dbReference type="Pfam" id="PF00561"/>
    </source>
</evidence>
<dbReference type="STRING" id="1920490.GCA_001895925_03768"/>
<sequence>MSTCTRQFDRRNPILLIHGLDGSRCAFRRMLPDLMESGWKVYSLDLVPNDGGAKLEYLAEQVADYIAQTFAPRQAIDIVGYSMGGIVGQYYIQNLGGIDRVQRLITLSTPHAGSWCAYLRNNAGCQQLRPNSAFLKQLNQRSEMLKHLNFTAIWSPFDVLTMPISRSQWVVDRSVQINVLRHKRIPSDSRIFQAVMDALLEPHQDKSQALTRSTSAVFSTQEQTSSEVLAGAIS</sequence>
<feature type="domain" description="AB hydrolase-1" evidence="1">
    <location>
        <begin position="12"/>
        <end position="110"/>
    </location>
</feature>
<accession>A0A2T1DI65</accession>
<dbReference type="Pfam" id="PF00561">
    <property type="entry name" value="Abhydrolase_1"/>
    <property type="match status" value="1"/>
</dbReference>
<evidence type="ECO:0000313" key="3">
    <source>
        <dbReference type="Proteomes" id="UP000238634"/>
    </source>
</evidence>
<dbReference type="Proteomes" id="UP000238634">
    <property type="component" value="Unassembled WGS sequence"/>
</dbReference>
<comment type="caution">
    <text evidence="2">The sequence shown here is derived from an EMBL/GenBank/DDBJ whole genome shotgun (WGS) entry which is preliminary data.</text>
</comment>